<name>A0AAD8LM00_BABGI</name>
<feature type="compositionally biased region" description="Low complexity" evidence="5">
    <location>
        <begin position="435"/>
        <end position="452"/>
    </location>
</feature>
<evidence type="ECO:0000256" key="5">
    <source>
        <dbReference type="SAM" id="MobiDB-lite"/>
    </source>
</evidence>
<feature type="compositionally biased region" description="Basic and acidic residues" evidence="5">
    <location>
        <begin position="288"/>
        <end position="297"/>
    </location>
</feature>
<dbReference type="PANTHER" id="PTHR12618">
    <property type="entry name" value="PHD AND RING FINGER DOMAIN-CONTAINING PROTEIN 1"/>
    <property type="match status" value="1"/>
</dbReference>
<dbReference type="Proteomes" id="UP001230268">
    <property type="component" value="Unassembled WGS sequence"/>
</dbReference>
<accession>A0AAD8LM00</accession>
<keyword evidence="2 4" id="KW-0863">Zinc-finger</keyword>
<evidence type="ECO:0000256" key="1">
    <source>
        <dbReference type="ARBA" id="ARBA00022723"/>
    </source>
</evidence>
<dbReference type="PROSITE" id="PS50016">
    <property type="entry name" value="ZF_PHD_2"/>
    <property type="match status" value="1"/>
</dbReference>
<dbReference type="InterPro" id="IPR019787">
    <property type="entry name" value="Znf_PHD-finger"/>
</dbReference>
<dbReference type="GO" id="GO:0008270">
    <property type="term" value="F:zinc ion binding"/>
    <property type="evidence" value="ECO:0007669"/>
    <property type="project" value="UniProtKB-KW"/>
</dbReference>
<evidence type="ECO:0000256" key="3">
    <source>
        <dbReference type="ARBA" id="ARBA00022833"/>
    </source>
</evidence>
<evidence type="ECO:0000313" key="9">
    <source>
        <dbReference type="Proteomes" id="UP001230268"/>
    </source>
</evidence>
<feature type="domain" description="PHD-type" evidence="6">
    <location>
        <begin position="189"/>
        <end position="239"/>
    </location>
</feature>
<feature type="region of interest" description="Disordered" evidence="5">
    <location>
        <begin position="244"/>
        <end position="326"/>
    </location>
</feature>
<organism evidence="8 9">
    <name type="scientific">Babesia gibsoni</name>
    <dbReference type="NCBI Taxonomy" id="33632"/>
    <lineage>
        <taxon>Eukaryota</taxon>
        <taxon>Sar</taxon>
        <taxon>Alveolata</taxon>
        <taxon>Apicomplexa</taxon>
        <taxon>Aconoidasida</taxon>
        <taxon>Piroplasmida</taxon>
        <taxon>Babesiidae</taxon>
        <taxon>Babesia</taxon>
    </lineage>
</organism>
<dbReference type="SMART" id="SM00184">
    <property type="entry name" value="RING"/>
    <property type="match status" value="2"/>
</dbReference>
<feature type="compositionally biased region" description="Polar residues" evidence="5">
    <location>
        <begin position="417"/>
        <end position="434"/>
    </location>
</feature>
<dbReference type="Pfam" id="PF13639">
    <property type="entry name" value="zf-RING_2"/>
    <property type="match status" value="1"/>
</dbReference>
<dbReference type="SUPFAM" id="SSF57903">
    <property type="entry name" value="FYVE/PHD zinc finger"/>
    <property type="match status" value="1"/>
</dbReference>
<dbReference type="InterPro" id="IPR017907">
    <property type="entry name" value="Znf_RING_CS"/>
</dbReference>
<evidence type="ECO:0000259" key="7">
    <source>
        <dbReference type="PROSITE" id="PS50089"/>
    </source>
</evidence>
<dbReference type="SUPFAM" id="SSF57850">
    <property type="entry name" value="RING/U-box"/>
    <property type="match status" value="1"/>
</dbReference>
<evidence type="ECO:0000256" key="2">
    <source>
        <dbReference type="ARBA" id="ARBA00022771"/>
    </source>
</evidence>
<feature type="compositionally biased region" description="Polar residues" evidence="5">
    <location>
        <begin position="354"/>
        <end position="388"/>
    </location>
</feature>
<dbReference type="PROSITE" id="PS50089">
    <property type="entry name" value="ZF_RING_2"/>
    <property type="match status" value="1"/>
</dbReference>
<dbReference type="InterPro" id="IPR001841">
    <property type="entry name" value="Znf_RING"/>
</dbReference>
<feature type="domain" description="RING-type" evidence="7">
    <location>
        <begin position="74"/>
        <end position="116"/>
    </location>
</feature>
<dbReference type="Gene3D" id="3.30.40.10">
    <property type="entry name" value="Zinc/RING finger domain, C3HC4 (zinc finger)"/>
    <property type="match status" value="1"/>
</dbReference>
<dbReference type="InterPro" id="IPR047157">
    <property type="entry name" value="PHRF1/Atg35"/>
</dbReference>
<dbReference type="EMBL" id="JAVEPI010000005">
    <property type="protein sequence ID" value="KAK1441893.1"/>
    <property type="molecule type" value="Genomic_DNA"/>
</dbReference>
<dbReference type="InterPro" id="IPR013083">
    <property type="entry name" value="Znf_RING/FYVE/PHD"/>
</dbReference>
<evidence type="ECO:0000259" key="6">
    <source>
        <dbReference type="PROSITE" id="PS50016"/>
    </source>
</evidence>
<dbReference type="SMART" id="SM00249">
    <property type="entry name" value="PHD"/>
    <property type="match status" value="1"/>
</dbReference>
<dbReference type="Pfam" id="PF00628">
    <property type="entry name" value="PHD"/>
    <property type="match status" value="1"/>
</dbReference>
<dbReference type="InterPro" id="IPR011011">
    <property type="entry name" value="Znf_FYVE_PHD"/>
</dbReference>
<dbReference type="InterPro" id="IPR019786">
    <property type="entry name" value="Zinc_finger_PHD-type_CS"/>
</dbReference>
<evidence type="ECO:0000313" key="8">
    <source>
        <dbReference type="EMBL" id="KAK1441893.1"/>
    </source>
</evidence>
<dbReference type="InterPro" id="IPR001965">
    <property type="entry name" value="Znf_PHD"/>
</dbReference>
<keyword evidence="3" id="KW-0862">Zinc</keyword>
<gene>
    <name evidence="8" type="ORF">BgAZ_502250</name>
</gene>
<reference evidence="8" key="1">
    <citation type="submission" date="2023-08" db="EMBL/GenBank/DDBJ databases">
        <title>Draft sequence of the Babesia gibsoni genome.</title>
        <authorList>
            <person name="Yamagishi J.Y."/>
            <person name="Xuan X.X."/>
        </authorList>
    </citation>
    <scope>NUCLEOTIDE SEQUENCE</scope>
    <source>
        <strain evidence="8">Azabu</strain>
    </source>
</reference>
<comment type="caution">
    <text evidence="8">The sequence shown here is derived from an EMBL/GenBank/DDBJ whole genome shotgun (WGS) entry which is preliminary data.</text>
</comment>
<evidence type="ECO:0000256" key="4">
    <source>
        <dbReference type="PROSITE-ProRule" id="PRU00175"/>
    </source>
</evidence>
<protein>
    <submittedName>
        <fullName evidence="8">PHD and RING finger domain-containing protein 1</fullName>
    </submittedName>
</protein>
<dbReference type="Gene3D" id="2.30.30.1150">
    <property type="match status" value="1"/>
</dbReference>
<feature type="region of interest" description="Disordered" evidence="5">
    <location>
        <begin position="417"/>
        <end position="495"/>
    </location>
</feature>
<dbReference type="PROSITE" id="PS01359">
    <property type="entry name" value="ZF_PHD_1"/>
    <property type="match status" value="1"/>
</dbReference>
<dbReference type="AlphaFoldDB" id="A0AAD8LM00"/>
<feature type="region of interest" description="Disordered" evidence="5">
    <location>
        <begin position="351"/>
        <end position="388"/>
    </location>
</feature>
<dbReference type="PANTHER" id="PTHR12618:SF20">
    <property type="entry name" value="PHD AND RING FINGER DOMAIN-CONTAINING PROTEIN 1"/>
    <property type="match status" value="1"/>
</dbReference>
<sequence length="537" mass="60179">MNNSWELDGSLLAKIDEYFQSEPTRPLSESVGSTWSMGRGKRARIIDSPTEELGDPVSGDSDGNCSDGEYQPECVVCNEPFDECTYIGVPMSCIHVFCYACIKEWSKRANVCPICKCEFVVLRRLQWKLFVDYLSSCRLSLQSITVKRRPQIKSYKSLRERLVNCLASVKSDVETVAQKSLTEETEEPIGGCEVCGNDDDWDRLLLCDGCNLGFHIFCLDPPLEQIPLEDWFCKACSEGQTSRREATDSTLNTRRSRTRTRSARMSSRRPSYGGTSGREECILSDTSARNDHVREADNGGSLFEEGESSRQEITHHSLFSEPNTESSDLAEGLFDMDDIIQIVEEHALNENDGIGNTSYNNSHRTSSSGRSQYDNRSSVTSTSTLGQSVSFFGGNYSSGVSTSYTYTCSLYDRPQRPQNATNFSEHSYQGGSARSSHSTSTSTSNSNNPSSNRIGNHRTASQAREPESNFRGTAYSRDQLFTPRPVSPTNRQNDSMASVLDGISLDRIDELCEERTRRQASFIYHYKRLMEQHGYGR</sequence>
<proteinExistence type="predicted"/>
<keyword evidence="9" id="KW-1185">Reference proteome</keyword>
<dbReference type="PROSITE" id="PS00518">
    <property type="entry name" value="ZF_RING_1"/>
    <property type="match status" value="1"/>
</dbReference>
<keyword evidence="1" id="KW-0479">Metal-binding</keyword>